<feature type="domain" description="NADH:quinone oxidoreductase/Mrp antiporter transmembrane" evidence="10">
    <location>
        <begin position="130"/>
        <end position="417"/>
    </location>
</feature>
<feature type="transmembrane region" description="Helical" evidence="9">
    <location>
        <begin position="475"/>
        <end position="494"/>
    </location>
</feature>
<dbReference type="RefSeq" id="WP_130153860.1">
    <property type="nucleotide sequence ID" value="NZ_SCFB01000005.1"/>
</dbReference>
<feature type="transmembrane region" description="Helical" evidence="9">
    <location>
        <begin position="326"/>
        <end position="349"/>
    </location>
</feature>
<keyword evidence="6" id="KW-0520">NAD</keyword>
<keyword evidence="5 9" id="KW-1133">Transmembrane helix</keyword>
<evidence type="ECO:0000256" key="7">
    <source>
        <dbReference type="ARBA" id="ARBA00023136"/>
    </source>
</evidence>
<comment type="caution">
    <text evidence="12">The sequence shown here is derived from an EMBL/GenBank/DDBJ whole genome shotgun (WGS) entry which is preliminary data.</text>
</comment>
<dbReference type="NCBIfam" id="NF004499">
    <property type="entry name" value="PRK05846.1-3"/>
    <property type="match status" value="1"/>
</dbReference>
<evidence type="ECO:0000256" key="2">
    <source>
        <dbReference type="ARBA" id="ARBA00009025"/>
    </source>
</evidence>
<evidence type="ECO:0000256" key="8">
    <source>
        <dbReference type="RuleBase" id="RU000320"/>
    </source>
</evidence>
<comment type="subcellular location">
    <subcellularLocation>
        <location evidence="1">Endomembrane system</location>
        <topology evidence="1">Multi-pass membrane protein</topology>
    </subcellularLocation>
    <subcellularLocation>
        <location evidence="8">Membrane</location>
        <topology evidence="8">Multi-pass membrane protein</topology>
    </subcellularLocation>
</comment>
<feature type="transmembrane region" description="Helical" evidence="9">
    <location>
        <begin position="6"/>
        <end position="23"/>
    </location>
</feature>
<reference evidence="12 13" key="1">
    <citation type="submission" date="2018-10" db="EMBL/GenBank/DDBJ databases">
        <title>An updated phylogeny of the Alphaproteobacteria reveals that the parasitic Rickettsiales and Holosporales have independent origins.</title>
        <authorList>
            <person name="Munoz-Gomez S.A."/>
            <person name="Hess S."/>
            <person name="Burger G."/>
            <person name="Lang B.F."/>
            <person name="Susko E."/>
            <person name="Slamovits C.H."/>
            <person name="Roger A.J."/>
        </authorList>
    </citation>
    <scope>NUCLEOTIDE SEQUENCE [LARGE SCALE GENOMIC DNA]</scope>
    <source>
        <strain evidence="12">HOLO01</strain>
    </source>
</reference>
<dbReference type="InterPro" id="IPR000260">
    <property type="entry name" value="NADH4_N"/>
</dbReference>
<dbReference type="GO" id="GO:0015990">
    <property type="term" value="P:electron transport coupled proton transport"/>
    <property type="evidence" value="ECO:0007669"/>
    <property type="project" value="TreeGrafter"/>
</dbReference>
<dbReference type="OrthoDB" id="9768329at2"/>
<dbReference type="Proteomes" id="UP000293550">
    <property type="component" value="Unassembled WGS sequence"/>
</dbReference>
<dbReference type="InterPro" id="IPR003918">
    <property type="entry name" value="NADH_UbQ_OxRdtase"/>
</dbReference>
<dbReference type="GO" id="GO:0012505">
    <property type="term" value="C:endomembrane system"/>
    <property type="evidence" value="ECO:0007669"/>
    <property type="project" value="UniProtKB-SubCell"/>
</dbReference>
<dbReference type="GO" id="GO:0042773">
    <property type="term" value="P:ATP synthesis coupled electron transport"/>
    <property type="evidence" value="ECO:0007669"/>
    <property type="project" value="InterPro"/>
</dbReference>
<evidence type="ECO:0000313" key="12">
    <source>
        <dbReference type="EMBL" id="RZI46106.1"/>
    </source>
</evidence>
<evidence type="ECO:0000256" key="4">
    <source>
        <dbReference type="ARBA" id="ARBA00022967"/>
    </source>
</evidence>
<feature type="transmembrane region" description="Helical" evidence="9">
    <location>
        <begin position="300"/>
        <end position="320"/>
    </location>
</feature>
<dbReference type="GO" id="GO:0048039">
    <property type="term" value="F:ubiquinone binding"/>
    <property type="evidence" value="ECO:0007669"/>
    <property type="project" value="TreeGrafter"/>
</dbReference>
<protein>
    <submittedName>
        <fullName evidence="12">NADH-quinone oxidoreductase subunit M</fullName>
        <ecNumber evidence="12">1.6.5.11</ecNumber>
    </submittedName>
</protein>
<dbReference type="EC" id="1.6.5.11" evidence="12"/>
<evidence type="ECO:0000259" key="10">
    <source>
        <dbReference type="Pfam" id="PF00361"/>
    </source>
</evidence>
<evidence type="ECO:0000256" key="5">
    <source>
        <dbReference type="ARBA" id="ARBA00022989"/>
    </source>
</evidence>
<dbReference type="Pfam" id="PF01059">
    <property type="entry name" value="Oxidored_q5_N"/>
    <property type="match status" value="1"/>
</dbReference>
<evidence type="ECO:0000256" key="1">
    <source>
        <dbReference type="ARBA" id="ARBA00004127"/>
    </source>
</evidence>
<dbReference type="GO" id="GO:0003954">
    <property type="term" value="F:NADH dehydrogenase activity"/>
    <property type="evidence" value="ECO:0007669"/>
    <property type="project" value="TreeGrafter"/>
</dbReference>
<dbReference type="PANTHER" id="PTHR43507">
    <property type="entry name" value="NADH-UBIQUINONE OXIDOREDUCTASE CHAIN 4"/>
    <property type="match status" value="1"/>
</dbReference>
<feature type="transmembrane region" description="Helical" evidence="9">
    <location>
        <begin position="35"/>
        <end position="53"/>
    </location>
</feature>
<feature type="transmembrane region" description="Helical" evidence="9">
    <location>
        <begin position="83"/>
        <end position="103"/>
    </location>
</feature>
<dbReference type="PRINTS" id="PR01437">
    <property type="entry name" value="NUOXDRDTASE4"/>
</dbReference>
<gene>
    <name evidence="12" type="ORF">EQU50_04010</name>
</gene>
<dbReference type="NCBIfam" id="TIGR01972">
    <property type="entry name" value="NDH_I_M"/>
    <property type="match status" value="1"/>
</dbReference>
<name>A0A4Q7DMR1_9PROT</name>
<sequence length="520" mass="58448">MTLPFLSLMIFLPLSGVFFLGLVRPKDERNAKSVALWISSINFALGLILWAQFNRFNSGYQLVEKHEWCNGINIFYYLGIDGISLYFVMLTTLLTPLCIIFSWHTIQKRVREYMMVFLLLETLLLGSFCALDLVLFYIFFEGTLIPLFLIIGVWGGEGRTHACFKFFLYTLLGSIFMLLAVAKLYSEFGTTEIPSLVDQKFSPLLESWIWVAFFIAMAVKIPMWPFHTWLPYAHVEAPTAGSVMLAGVLLKLGGYGFARIVIPMLPDASTYFAPFVMTLSVIAIFYTSLVALAQTDMKKLIAYSSIAHMGFVTLGLFSLTPEGTTGAILSMLSHGLISSALFFMVGMLYDRFHALEIKAYGGLHKAFPKLAALFLIFTFSSIAVPGTGSFVAEFLILYGTFQINTVFTTLALSGVVLGAAYSLWLYHRLFNGKLVTPLNDSTDMTSSDNISFGHKSIETKTHQRTNLDLTFSERFILCYLLVVVLAMGIYPRFFTKHINKSVRQSVLLHHRISRPNIALY</sequence>
<evidence type="ECO:0000313" key="13">
    <source>
        <dbReference type="Proteomes" id="UP000293550"/>
    </source>
</evidence>
<feature type="transmembrane region" description="Helical" evidence="9">
    <location>
        <begin position="271"/>
        <end position="293"/>
    </location>
</feature>
<dbReference type="AlphaFoldDB" id="A0A4Q7DMR1"/>
<feature type="transmembrane region" description="Helical" evidence="9">
    <location>
        <begin position="110"/>
        <end position="128"/>
    </location>
</feature>
<comment type="similarity">
    <text evidence="2">Belongs to the complex I subunit 4 family.</text>
</comment>
<keyword evidence="12" id="KW-0560">Oxidoreductase</keyword>
<accession>A0A4Q7DMR1</accession>
<dbReference type="PANTHER" id="PTHR43507:SF1">
    <property type="entry name" value="NADH-UBIQUINONE OXIDOREDUCTASE CHAIN 4"/>
    <property type="match status" value="1"/>
</dbReference>
<keyword evidence="4" id="KW-1278">Translocase</keyword>
<feature type="transmembrane region" description="Helical" evidence="9">
    <location>
        <begin position="242"/>
        <end position="265"/>
    </location>
</feature>
<feature type="transmembrane region" description="Helical" evidence="9">
    <location>
        <begin position="166"/>
        <end position="188"/>
    </location>
</feature>
<proteinExistence type="inferred from homology"/>
<dbReference type="GO" id="GO:0008137">
    <property type="term" value="F:NADH dehydrogenase (ubiquinone) activity"/>
    <property type="evidence" value="ECO:0007669"/>
    <property type="project" value="InterPro"/>
</dbReference>
<evidence type="ECO:0000259" key="11">
    <source>
        <dbReference type="Pfam" id="PF01059"/>
    </source>
</evidence>
<organism evidence="12 13">
    <name type="scientific">Candidatus Finniella inopinata</name>
    <dbReference type="NCBI Taxonomy" id="1696036"/>
    <lineage>
        <taxon>Bacteria</taxon>
        <taxon>Pseudomonadati</taxon>
        <taxon>Pseudomonadota</taxon>
        <taxon>Alphaproteobacteria</taxon>
        <taxon>Holosporales</taxon>
        <taxon>Candidatus Paracaedibacteraceae</taxon>
        <taxon>Candidatus Finniella</taxon>
    </lineage>
</organism>
<evidence type="ECO:0000256" key="9">
    <source>
        <dbReference type="SAM" id="Phobius"/>
    </source>
</evidence>
<keyword evidence="13" id="KW-1185">Reference proteome</keyword>
<feature type="domain" description="NADH:ubiquinone oxidoreductase chain 4 N-terminal" evidence="11">
    <location>
        <begin position="62"/>
        <end position="125"/>
    </location>
</feature>
<keyword evidence="7 9" id="KW-0472">Membrane</keyword>
<feature type="transmembrane region" description="Helical" evidence="9">
    <location>
        <begin position="403"/>
        <end position="426"/>
    </location>
</feature>
<feature type="transmembrane region" description="Helical" evidence="9">
    <location>
        <begin position="370"/>
        <end position="397"/>
    </location>
</feature>
<dbReference type="GO" id="GO:0016020">
    <property type="term" value="C:membrane"/>
    <property type="evidence" value="ECO:0007669"/>
    <property type="project" value="UniProtKB-SubCell"/>
</dbReference>
<dbReference type="InterPro" id="IPR010227">
    <property type="entry name" value="NADH_Q_OxRdtase_chainM/4"/>
</dbReference>
<feature type="transmembrane region" description="Helical" evidence="9">
    <location>
        <begin position="208"/>
        <end position="230"/>
    </location>
</feature>
<keyword evidence="3 8" id="KW-0812">Transmembrane</keyword>
<evidence type="ECO:0000256" key="3">
    <source>
        <dbReference type="ARBA" id="ARBA00022692"/>
    </source>
</evidence>
<dbReference type="Pfam" id="PF00361">
    <property type="entry name" value="Proton_antipo_M"/>
    <property type="match status" value="1"/>
</dbReference>
<dbReference type="EMBL" id="SCFB01000005">
    <property type="protein sequence ID" value="RZI46106.1"/>
    <property type="molecule type" value="Genomic_DNA"/>
</dbReference>
<dbReference type="InterPro" id="IPR001750">
    <property type="entry name" value="ND/Mrp_TM"/>
</dbReference>
<feature type="transmembrane region" description="Helical" evidence="9">
    <location>
        <begin position="134"/>
        <end position="154"/>
    </location>
</feature>
<evidence type="ECO:0000256" key="6">
    <source>
        <dbReference type="ARBA" id="ARBA00023027"/>
    </source>
</evidence>